<dbReference type="AlphaFoldDB" id="D9RYL9"/>
<dbReference type="RefSeq" id="WP_013276465.1">
    <property type="nucleotide sequence ID" value="NC_014377.1"/>
</dbReference>
<dbReference type="EMBL" id="CP002131">
    <property type="protein sequence ID" value="ADL08443.1"/>
    <property type="molecule type" value="Genomic_DNA"/>
</dbReference>
<accession>D9RYL9</accession>
<dbReference type="STRING" id="555079.Toce_1707"/>
<proteinExistence type="predicted"/>
<sequence>MNKMGKIFLILATVTVFMIFSMTGRADVGEPGSESDPLVTKSYVDKLFSNIQQSINSGTGGSVSPEIVNLSPGQQLVGDMGTEIILRSGQAVIVDGAGGGLADVTAGKDIKKDEIVPANHLLIVPRDDGRGITAKSNVVVMVRGNFTVKR</sequence>
<keyword evidence="2" id="KW-1185">Reference proteome</keyword>
<dbReference type="KEGG" id="toc:Toce_1707"/>
<protein>
    <submittedName>
        <fullName evidence="1">Uncharacterized protein</fullName>
    </submittedName>
</protein>
<dbReference type="OrthoDB" id="2381664at2"/>
<gene>
    <name evidence="1" type="ordered locus">Toce_1707</name>
</gene>
<name>D9RYL9_THEOJ</name>
<organism evidence="1 2">
    <name type="scientific">Thermosediminibacter oceani (strain ATCC BAA-1034 / DSM 16646 / JW/IW-1228P)</name>
    <dbReference type="NCBI Taxonomy" id="555079"/>
    <lineage>
        <taxon>Bacteria</taxon>
        <taxon>Bacillati</taxon>
        <taxon>Bacillota</taxon>
        <taxon>Clostridia</taxon>
        <taxon>Thermosediminibacterales</taxon>
        <taxon>Thermosediminibacteraceae</taxon>
        <taxon>Thermosediminibacter</taxon>
    </lineage>
</organism>
<dbReference type="eggNOG" id="ENOG5032Y5Z">
    <property type="taxonomic scope" value="Bacteria"/>
</dbReference>
<evidence type="ECO:0000313" key="1">
    <source>
        <dbReference type="EMBL" id="ADL08443.1"/>
    </source>
</evidence>
<reference evidence="1 2" key="1">
    <citation type="journal article" date="2010" name="Stand. Genomic Sci.">
        <title>Complete genome sequence of Thermosediminibacter oceani type strain (JW/IW-1228P).</title>
        <authorList>
            <person name="Pitluck S."/>
            <person name="Yasawong M."/>
            <person name="Munk C."/>
            <person name="Nolan M."/>
            <person name="Lapidus A."/>
            <person name="Lucas S."/>
            <person name="Glavina Del Rio T."/>
            <person name="Tice H."/>
            <person name="Cheng J.F."/>
            <person name="Bruce D."/>
            <person name="Detter C."/>
            <person name="Tapia R."/>
            <person name="Han C."/>
            <person name="Goodwin L."/>
            <person name="Liolios K."/>
            <person name="Ivanova N."/>
            <person name="Mavromatis K."/>
            <person name="Mikhailova N."/>
            <person name="Pati A."/>
            <person name="Chen A."/>
            <person name="Palaniappan K."/>
            <person name="Land M."/>
            <person name="Hauser L."/>
            <person name="Chang Y.J."/>
            <person name="Jeffries C.D."/>
            <person name="Rohde M."/>
            <person name="Spring S."/>
            <person name="Sikorski J."/>
            <person name="Goker M."/>
            <person name="Woyke T."/>
            <person name="Bristow J."/>
            <person name="Eisen J.A."/>
            <person name="Markowitz V."/>
            <person name="Hugenholtz P."/>
            <person name="Kyrpides N.C."/>
            <person name="Klenk H.P."/>
        </authorList>
    </citation>
    <scope>NUCLEOTIDE SEQUENCE [LARGE SCALE GENOMIC DNA]</scope>
    <source>
        <strain evidence="2">ATCC BAA-1034 / DSM 16646 / JW/IW-1228P</strain>
    </source>
</reference>
<evidence type="ECO:0000313" key="2">
    <source>
        <dbReference type="Proteomes" id="UP000000272"/>
    </source>
</evidence>
<dbReference type="HOGENOM" id="CLU_117097_1_0_9"/>
<dbReference type="Proteomes" id="UP000000272">
    <property type="component" value="Chromosome"/>
</dbReference>